<comment type="caution">
    <text evidence="3">The sequence shown here is derived from an EMBL/GenBank/DDBJ whole genome shotgun (WGS) entry which is preliminary data.</text>
</comment>
<evidence type="ECO:0000313" key="3">
    <source>
        <dbReference type="EMBL" id="MDR7151023.1"/>
    </source>
</evidence>
<sequence>MHCCRLTKRIPQEKPREATRRVFSFCALCMCGAHHITIDATHASDAGRLDGRSRGRKIAVPESLPKEISTEADPEAVPEHAVNAGPVSATPRPAAAWIGWVRQAWRAATGRRVEALPETVGPLTLLAGLLVLVLTTLLVQRAGMPGPAVFSFSGWIYGWISWPLTLLLVWLGMNWSPRHTRHEAPTAAWLLLFVLATLPVTLLSGSWNALWAHEHLPVGLMTSEMGWISFGIVIGWIALYVWRITEHLQARRGLMAAILLGVVSWQATAGLWLRSSAWEKDYSQEPERATLTLSQEVFAAQEALLAQTLEQIEGESAAPIQVYGLVYAPYAQDVFLRESALVSDVLSERMDANGRVVKLLNHPVATATTPWATPRNLRLAIQAMGKRMRRDRDVLLIYFTSHGGADHRLASSHWPLEVNDLTAAEVRQWLDEAGIRYRAIAVSACYSGGWVQPLSNEHTLIMTAADPDNTSYGCGNRSELTFFGRAVFDEELRKTYSLEEAFAQAVPRIRQREIDARKTDGFSNPQIRVGAEFKRHWASWAASRPP</sequence>
<feature type="transmembrane region" description="Helical" evidence="2">
    <location>
        <begin position="155"/>
        <end position="175"/>
    </location>
</feature>
<dbReference type="InterPro" id="IPR001096">
    <property type="entry name" value="Peptidase_C13"/>
</dbReference>
<evidence type="ECO:0000313" key="4">
    <source>
        <dbReference type="Proteomes" id="UP001265700"/>
    </source>
</evidence>
<dbReference type="EMBL" id="JAVDWU010000006">
    <property type="protein sequence ID" value="MDR7151023.1"/>
    <property type="molecule type" value="Genomic_DNA"/>
</dbReference>
<dbReference type="Proteomes" id="UP001265700">
    <property type="component" value="Unassembled WGS sequence"/>
</dbReference>
<protein>
    <submittedName>
        <fullName evidence="3">Membrane protein YeaQ/YmgE (Transglycosylase-associated protein family)</fullName>
    </submittedName>
</protein>
<feature type="transmembrane region" description="Helical" evidence="2">
    <location>
        <begin position="120"/>
        <end position="143"/>
    </location>
</feature>
<organism evidence="3 4">
    <name type="scientific">Hydrogenophaga palleronii</name>
    <dbReference type="NCBI Taxonomy" id="65655"/>
    <lineage>
        <taxon>Bacteria</taxon>
        <taxon>Pseudomonadati</taxon>
        <taxon>Pseudomonadota</taxon>
        <taxon>Betaproteobacteria</taxon>
        <taxon>Burkholderiales</taxon>
        <taxon>Comamonadaceae</taxon>
        <taxon>Hydrogenophaga</taxon>
    </lineage>
</organism>
<keyword evidence="2" id="KW-0812">Transmembrane</keyword>
<feature type="transmembrane region" description="Helical" evidence="2">
    <location>
        <begin position="254"/>
        <end position="273"/>
    </location>
</feature>
<accession>A0ABU1WP40</accession>
<proteinExistence type="predicted"/>
<dbReference type="RefSeq" id="WP_310317597.1">
    <property type="nucleotide sequence ID" value="NZ_JAVDWU010000006.1"/>
</dbReference>
<feature type="transmembrane region" description="Helical" evidence="2">
    <location>
        <begin position="187"/>
        <end position="205"/>
    </location>
</feature>
<gene>
    <name evidence="3" type="ORF">J2W49_002996</name>
</gene>
<feature type="transmembrane region" description="Helical" evidence="2">
    <location>
        <begin position="225"/>
        <end position="242"/>
    </location>
</feature>
<keyword evidence="2" id="KW-1133">Transmembrane helix</keyword>
<keyword evidence="4" id="KW-1185">Reference proteome</keyword>
<dbReference type="Pfam" id="PF01650">
    <property type="entry name" value="Peptidase_C13"/>
    <property type="match status" value="1"/>
</dbReference>
<dbReference type="Gene3D" id="3.40.50.1460">
    <property type="match status" value="1"/>
</dbReference>
<evidence type="ECO:0000256" key="1">
    <source>
        <dbReference type="SAM" id="MobiDB-lite"/>
    </source>
</evidence>
<keyword evidence="2" id="KW-0472">Membrane</keyword>
<evidence type="ECO:0000256" key="2">
    <source>
        <dbReference type="SAM" id="Phobius"/>
    </source>
</evidence>
<reference evidence="3 4" key="1">
    <citation type="submission" date="2023-07" db="EMBL/GenBank/DDBJ databases">
        <title>Sorghum-associated microbial communities from plants grown in Nebraska, USA.</title>
        <authorList>
            <person name="Schachtman D."/>
        </authorList>
    </citation>
    <scope>NUCLEOTIDE SEQUENCE [LARGE SCALE GENOMIC DNA]</scope>
    <source>
        <strain evidence="3 4">4249</strain>
    </source>
</reference>
<name>A0ABU1WP40_9BURK</name>
<feature type="region of interest" description="Disordered" evidence="1">
    <location>
        <begin position="60"/>
        <end position="85"/>
    </location>
</feature>